<comment type="caution">
    <text evidence="8">The sequence shown here is derived from an EMBL/GenBank/DDBJ whole genome shotgun (WGS) entry which is preliminary data.</text>
</comment>
<protein>
    <submittedName>
        <fullName evidence="8">BMP family ABC transporter substrate-binding protein</fullName>
    </submittedName>
</protein>
<evidence type="ECO:0000256" key="1">
    <source>
        <dbReference type="ARBA" id="ARBA00004193"/>
    </source>
</evidence>
<keyword evidence="3" id="KW-1003">Cell membrane</keyword>
<dbReference type="PANTHER" id="PTHR34296">
    <property type="entry name" value="TRANSCRIPTIONAL ACTIVATOR PROTEIN MED"/>
    <property type="match status" value="1"/>
</dbReference>
<keyword evidence="5" id="KW-0472">Membrane</keyword>
<evidence type="ECO:0000256" key="2">
    <source>
        <dbReference type="ARBA" id="ARBA00008610"/>
    </source>
</evidence>
<dbReference type="InterPro" id="IPR050957">
    <property type="entry name" value="BMP_lipoprotein"/>
</dbReference>
<proteinExistence type="inferred from homology"/>
<keyword evidence="4" id="KW-0732">Signal</keyword>
<dbReference type="Gene3D" id="3.40.50.2300">
    <property type="match status" value="2"/>
</dbReference>
<dbReference type="SUPFAM" id="SSF53822">
    <property type="entry name" value="Periplasmic binding protein-like I"/>
    <property type="match status" value="1"/>
</dbReference>
<dbReference type="Pfam" id="PF02608">
    <property type="entry name" value="Bmp"/>
    <property type="match status" value="1"/>
</dbReference>
<feature type="domain" description="ABC transporter substrate-binding protein PnrA-like" evidence="7">
    <location>
        <begin position="39"/>
        <end position="330"/>
    </location>
</feature>
<dbReference type="PANTHER" id="PTHR34296:SF2">
    <property type="entry name" value="ABC TRANSPORTER GUANOSINE-BINDING PROTEIN NUPN"/>
    <property type="match status" value="1"/>
</dbReference>
<name>A0ABW7CAY9_9CYAN</name>
<comment type="subcellular location">
    <subcellularLocation>
        <location evidence="1">Cell membrane</location>
        <topology evidence="1">Lipid-anchor</topology>
    </subcellularLocation>
</comment>
<sequence>MKRRDLLYGLGAAGSAIVLNNCTFAPSTPQRSRRAALFKVAMLLPRGADSDDWCREGMTGLGRIERELNAEIAYTDDINKGLPASLPQALDRYAKEGFGFIIGHSGTFRDDMVKAAVRYPRTRFAIVASDSGNNRNFGALGYRNSELGYLLGATLALQPKLQHIGLVTSLPTPPIKQFNLAFQNALRRFAPDRKLSIEWVGSFDDEPKAIALTQKLIGAGIDGLAMNCWTNNPAIVNVAVDRQLPMVVLGPDSRQLAPTLILASGLIHVPELILHGARLAQRGRWEGRQYLFGLSERVLEFIPTVGSLNPESQKEILDLHDQIRSGRLEVLEER</sequence>
<organism evidence="8 9">
    <name type="scientific">Limnothrix redekei LRLZ20PSL1</name>
    <dbReference type="NCBI Taxonomy" id="3112953"/>
    <lineage>
        <taxon>Bacteria</taxon>
        <taxon>Bacillati</taxon>
        <taxon>Cyanobacteriota</taxon>
        <taxon>Cyanophyceae</taxon>
        <taxon>Pseudanabaenales</taxon>
        <taxon>Pseudanabaenaceae</taxon>
        <taxon>Limnothrix</taxon>
    </lineage>
</organism>
<evidence type="ECO:0000313" key="9">
    <source>
        <dbReference type="Proteomes" id="UP001604335"/>
    </source>
</evidence>
<evidence type="ECO:0000256" key="4">
    <source>
        <dbReference type="ARBA" id="ARBA00022729"/>
    </source>
</evidence>
<comment type="similarity">
    <text evidence="2">Belongs to the BMP lipoprotein family.</text>
</comment>
<dbReference type="Proteomes" id="UP001604335">
    <property type="component" value="Unassembled WGS sequence"/>
</dbReference>
<dbReference type="InterPro" id="IPR003760">
    <property type="entry name" value="PnrA-like"/>
</dbReference>
<gene>
    <name evidence="8" type="ORF">VPK24_11790</name>
</gene>
<dbReference type="EMBL" id="JAZAQF010000069">
    <property type="protein sequence ID" value="MFG3818321.1"/>
    <property type="molecule type" value="Genomic_DNA"/>
</dbReference>
<dbReference type="InterPro" id="IPR028082">
    <property type="entry name" value="Peripla_BP_I"/>
</dbReference>
<evidence type="ECO:0000256" key="5">
    <source>
        <dbReference type="ARBA" id="ARBA00023136"/>
    </source>
</evidence>
<evidence type="ECO:0000313" key="8">
    <source>
        <dbReference type="EMBL" id="MFG3818321.1"/>
    </source>
</evidence>
<keyword evidence="9" id="KW-1185">Reference proteome</keyword>
<accession>A0ABW7CAY9</accession>
<reference evidence="9" key="1">
    <citation type="journal article" date="2024" name="Algal Res.">
        <title>Biochemical, toxicological and genomic investigation of a high-biomass producing Limnothrix strain isolated from Italian shallow drinking water reservoir.</title>
        <authorList>
            <person name="Simonazzi M."/>
            <person name="Shishido T.K."/>
            <person name="Delbaje E."/>
            <person name="Wahlsten M."/>
            <person name="Fewer D.P."/>
            <person name="Sivonen K."/>
            <person name="Pezzolesi L."/>
            <person name="Pistocchi R."/>
        </authorList>
    </citation>
    <scope>NUCLEOTIDE SEQUENCE [LARGE SCALE GENOMIC DNA]</scope>
    <source>
        <strain evidence="9">LRLZ20PSL1</strain>
    </source>
</reference>
<evidence type="ECO:0000259" key="7">
    <source>
        <dbReference type="Pfam" id="PF02608"/>
    </source>
</evidence>
<dbReference type="RefSeq" id="WP_393013590.1">
    <property type="nucleotide sequence ID" value="NZ_JAZAQF010000069.1"/>
</dbReference>
<evidence type="ECO:0000256" key="6">
    <source>
        <dbReference type="ARBA" id="ARBA00023288"/>
    </source>
</evidence>
<evidence type="ECO:0000256" key="3">
    <source>
        <dbReference type="ARBA" id="ARBA00022475"/>
    </source>
</evidence>
<keyword evidence="6" id="KW-0449">Lipoprotein</keyword>